<accession>A0A2R5GLE7</accession>
<keyword evidence="4" id="KW-1185">Reference proteome</keyword>
<evidence type="ECO:0000256" key="2">
    <source>
        <dbReference type="SAM" id="Phobius"/>
    </source>
</evidence>
<dbReference type="AlphaFoldDB" id="A0A2R5GLE7"/>
<protein>
    <recommendedName>
        <fullName evidence="5">Transmembrane protein</fullName>
    </recommendedName>
</protein>
<organism evidence="3 4">
    <name type="scientific">Hondaea fermentalgiana</name>
    <dbReference type="NCBI Taxonomy" id="2315210"/>
    <lineage>
        <taxon>Eukaryota</taxon>
        <taxon>Sar</taxon>
        <taxon>Stramenopiles</taxon>
        <taxon>Bigyra</taxon>
        <taxon>Labyrinthulomycetes</taxon>
        <taxon>Thraustochytrida</taxon>
        <taxon>Thraustochytriidae</taxon>
        <taxon>Hondaea</taxon>
    </lineage>
</organism>
<feature type="region of interest" description="Disordered" evidence="1">
    <location>
        <begin position="25"/>
        <end position="98"/>
    </location>
</feature>
<evidence type="ECO:0000313" key="3">
    <source>
        <dbReference type="EMBL" id="GBG29101.1"/>
    </source>
</evidence>
<gene>
    <name evidence="3" type="ORF">FCC1311_053242</name>
</gene>
<dbReference type="Proteomes" id="UP000241890">
    <property type="component" value="Unassembled WGS sequence"/>
</dbReference>
<reference evidence="3 4" key="1">
    <citation type="submission" date="2017-12" db="EMBL/GenBank/DDBJ databases">
        <title>Sequencing, de novo assembly and annotation of complete genome of a new Thraustochytrid species, strain FCC1311.</title>
        <authorList>
            <person name="Sedici K."/>
            <person name="Godart F."/>
            <person name="Aiese Cigliano R."/>
            <person name="Sanseverino W."/>
            <person name="Barakat M."/>
            <person name="Ortet P."/>
            <person name="Marechal E."/>
            <person name="Cagnac O."/>
            <person name="Amato A."/>
        </authorList>
    </citation>
    <scope>NUCLEOTIDE SEQUENCE [LARGE SCALE GENOMIC DNA]</scope>
</reference>
<comment type="caution">
    <text evidence="3">The sequence shown here is derived from an EMBL/GenBank/DDBJ whole genome shotgun (WGS) entry which is preliminary data.</text>
</comment>
<evidence type="ECO:0000256" key="1">
    <source>
        <dbReference type="SAM" id="MobiDB-lite"/>
    </source>
</evidence>
<evidence type="ECO:0000313" key="4">
    <source>
        <dbReference type="Proteomes" id="UP000241890"/>
    </source>
</evidence>
<evidence type="ECO:0008006" key="5">
    <source>
        <dbReference type="Google" id="ProtNLM"/>
    </source>
</evidence>
<keyword evidence="2" id="KW-1133">Transmembrane helix</keyword>
<name>A0A2R5GLE7_9STRA</name>
<dbReference type="EMBL" id="BEYU01000053">
    <property type="protein sequence ID" value="GBG29101.1"/>
    <property type="molecule type" value="Genomic_DNA"/>
</dbReference>
<dbReference type="InParanoid" id="A0A2R5GLE7"/>
<keyword evidence="2" id="KW-0472">Membrane</keyword>
<feature type="transmembrane region" description="Helical" evidence="2">
    <location>
        <begin position="310"/>
        <end position="331"/>
    </location>
</feature>
<keyword evidence="2" id="KW-0812">Transmembrane</keyword>
<sequence length="370" mass="40827">MSWPWQGDSRVQAVASEDEDFAASFVGNNGQRARRMLQGGATGTAGADASDDNSEGFRNLEAAPPAPPRPGAAMRSDDGDGNHARNLALDDGNDDVTLEEGGRHLVKAMSNWFIPRDGPPPSAAGESPGPVGAFFRDRIASVGSFSHDVDDEEGSWNPVFPASLSPPVGRPGVGPFAPRIRSGPNGADSSFQSRADSIKVDITFSTAEMNLKRDLKRHYLALAIGCWIFLTVVQSVSLICLNYWEYSPVVIALLIMAGSVVFYWRYVWGVLRLPFKRLWETPYPYSAAAAVLGSLAQHAMFLIYEGYELGQLLIVFFMIQAFYVILVASTFRHYMSKWQRFLNHRKLCFDSLQTGLAKAEHRQKLLHEHD</sequence>
<proteinExistence type="predicted"/>
<feature type="transmembrane region" description="Helical" evidence="2">
    <location>
        <begin position="250"/>
        <end position="271"/>
    </location>
</feature>
<feature type="transmembrane region" description="Helical" evidence="2">
    <location>
        <begin position="219"/>
        <end position="244"/>
    </location>
</feature>